<keyword evidence="3" id="KW-1185">Reference proteome</keyword>
<dbReference type="EMBL" id="KN822949">
    <property type="protein sequence ID" value="KIO33253.1"/>
    <property type="molecule type" value="Genomic_DNA"/>
</dbReference>
<organism evidence="2 3">
    <name type="scientific">Tulasnella calospora MUT 4182</name>
    <dbReference type="NCBI Taxonomy" id="1051891"/>
    <lineage>
        <taxon>Eukaryota</taxon>
        <taxon>Fungi</taxon>
        <taxon>Dikarya</taxon>
        <taxon>Basidiomycota</taxon>
        <taxon>Agaricomycotina</taxon>
        <taxon>Agaricomycetes</taxon>
        <taxon>Cantharellales</taxon>
        <taxon>Tulasnellaceae</taxon>
        <taxon>Tulasnella</taxon>
    </lineage>
</organism>
<accession>A0A0C3LH09</accession>
<reference evidence="3" key="2">
    <citation type="submission" date="2015-01" db="EMBL/GenBank/DDBJ databases">
        <title>Evolutionary Origins and Diversification of the Mycorrhizal Mutualists.</title>
        <authorList>
            <consortium name="DOE Joint Genome Institute"/>
            <consortium name="Mycorrhizal Genomics Consortium"/>
            <person name="Kohler A."/>
            <person name="Kuo A."/>
            <person name="Nagy L.G."/>
            <person name="Floudas D."/>
            <person name="Copeland A."/>
            <person name="Barry K.W."/>
            <person name="Cichocki N."/>
            <person name="Veneault-Fourrey C."/>
            <person name="LaButti K."/>
            <person name="Lindquist E.A."/>
            <person name="Lipzen A."/>
            <person name="Lundell T."/>
            <person name="Morin E."/>
            <person name="Murat C."/>
            <person name="Riley R."/>
            <person name="Ohm R."/>
            <person name="Sun H."/>
            <person name="Tunlid A."/>
            <person name="Henrissat B."/>
            <person name="Grigoriev I.V."/>
            <person name="Hibbett D.S."/>
            <person name="Martin F."/>
        </authorList>
    </citation>
    <scope>NUCLEOTIDE SEQUENCE [LARGE SCALE GENOMIC DNA]</scope>
    <source>
        <strain evidence="3">MUT 4182</strain>
    </source>
</reference>
<name>A0A0C3LH09_9AGAM</name>
<feature type="region of interest" description="Disordered" evidence="1">
    <location>
        <begin position="1"/>
        <end position="52"/>
    </location>
</feature>
<protein>
    <submittedName>
        <fullName evidence="2">Uncharacterized protein</fullName>
    </submittedName>
</protein>
<gene>
    <name evidence="2" type="ORF">M407DRAFT_241090</name>
</gene>
<evidence type="ECO:0000256" key="1">
    <source>
        <dbReference type="SAM" id="MobiDB-lite"/>
    </source>
</evidence>
<reference evidence="2 3" key="1">
    <citation type="submission" date="2014-04" db="EMBL/GenBank/DDBJ databases">
        <authorList>
            <consortium name="DOE Joint Genome Institute"/>
            <person name="Kuo A."/>
            <person name="Girlanda M."/>
            <person name="Perotto S."/>
            <person name="Kohler A."/>
            <person name="Nagy L.G."/>
            <person name="Floudas D."/>
            <person name="Copeland A."/>
            <person name="Barry K.W."/>
            <person name="Cichocki N."/>
            <person name="Veneault-Fourrey C."/>
            <person name="LaButti K."/>
            <person name="Lindquist E.A."/>
            <person name="Lipzen A."/>
            <person name="Lundell T."/>
            <person name="Morin E."/>
            <person name="Murat C."/>
            <person name="Sun H."/>
            <person name="Tunlid A."/>
            <person name="Henrissat B."/>
            <person name="Grigoriev I.V."/>
            <person name="Hibbett D.S."/>
            <person name="Martin F."/>
            <person name="Nordberg H.P."/>
            <person name="Cantor M.N."/>
            <person name="Hua S.X."/>
        </authorList>
    </citation>
    <scope>NUCLEOTIDE SEQUENCE [LARGE SCALE GENOMIC DNA]</scope>
    <source>
        <strain evidence="2 3">MUT 4182</strain>
    </source>
</reference>
<dbReference type="AlphaFoldDB" id="A0A0C3LH09"/>
<evidence type="ECO:0000313" key="3">
    <source>
        <dbReference type="Proteomes" id="UP000054248"/>
    </source>
</evidence>
<sequence>METAPSTNFLNTITPPLPEPARLQVPGSSRSSLSPTLGTPTGSRTPDTPQLL</sequence>
<proteinExistence type="predicted"/>
<feature type="compositionally biased region" description="Polar residues" evidence="1">
    <location>
        <begin position="26"/>
        <end position="52"/>
    </location>
</feature>
<dbReference type="Proteomes" id="UP000054248">
    <property type="component" value="Unassembled WGS sequence"/>
</dbReference>
<dbReference type="HOGENOM" id="CLU_3089041_0_0_1"/>
<evidence type="ECO:0000313" key="2">
    <source>
        <dbReference type="EMBL" id="KIO33253.1"/>
    </source>
</evidence>
<feature type="compositionally biased region" description="Polar residues" evidence="1">
    <location>
        <begin position="1"/>
        <end position="14"/>
    </location>
</feature>